<sequence length="301" mass="33827">MLLDISIYVISFIVFLFIPPLLDGLERKIRARLHSRVGPPTIFQTWYDIRKLLAKEQVATDTFVNTFFIVSILFTTSMLTIPLMPFGSIGIFSNSRNSLILFIILLASSQLLWVALSLSPGNPFSTIGVYREALLEMVNELFLILTGFGLMVYIGGTSFRDLTNINYSAIYILFIVLLIVISYVSSGRVPFDLAEAEPELASGVLIEFSGPILGIVLYTNFLKRAILCGFIANLILLPLKSLVNDIVLAALFYLLLFFIWLIYAIVSILLARSRIDLAPRTMFVVYLLFYSIIVVLWLIGI</sequence>
<dbReference type="GO" id="GO:0005886">
    <property type="term" value="C:plasma membrane"/>
    <property type="evidence" value="ECO:0007669"/>
    <property type="project" value="TreeGrafter"/>
</dbReference>
<dbReference type="RefSeq" id="WP_011839349.1">
    <property type="nucleotide sequence ID" value="NC_009033.1"/>
</dbReference>
<keyword evidence="2 5" id="KW-0812">Transmembrane</keyword>
<feature type="transmembrane region" description="Helical" evidence="5">
    <location>
        <begin position="249"/>
        <end position="271"/>
    </location>
</feature>
<keyword evidence="3 5" id="KW-1133">Transmembrane helix</keyword>
<dbReference type="GeneID" id="4906951"/>
<dbReference type="eggNOG" id="arCOG01545">
    <property type="taxonomic scope" value="Archaea"/>
</dbReference>
<feature type="transmembrane region" description="Helical" evidence="5">
    <location>
        <begin position="67"/>
        <end position="92"/>
    </location>
</feature>
<evidence type="ECO:0000256" key="1">
    <source>
        <dbReference type="ARBA" id="ARBA00004141"/>
    </source>
</evidence>
<feature type="transmembrane region" description="Helical" evidence="5">
    <location>
        <begin position="99"/>
        <end position="118"/>
    </location>
</feature>
<dbReference type="STRING" id="399550.Smar_1060"/>
<proteinExistence type="predicted"/>
<evidence type="ECO:0000313" key="7">
    <source>
        <dbReference type="Proteomes" id="UP000000254"/>
    </source>
</evidence>
<dbReference type="OrthoDB" id="15253at2157"/>
<keyword evidence="7" id="KW-1185">Reference proteome</keyword>
<protein>
    <submittedName>
        <fullName evidence="6">Hydrogenase-4 component C</fullName>
    </submittedName>
</protein>
<evidence type="ECO:0000313" key="6">
    <source>
        <dbReference type="EMBL" id="ABN70158.1"/>
    </source>
</evidence>
<dbReference type="AlphaFoldDB" id="A3DNE8"/>
<reference evidence="7" key="1">
    <citation type="journal article" date="2009" name="BMC Genomics">
        <title>The complete genome sequence of Staphylothermus marinus reveals differences in sulfur metabolism among heterotrophic Crenarchaeota.</title>
        <authorList>
            <person name="Anderson I.J."/>
            <person name="Dharmarajan L."/>
            <person name="Rodriguez J."/>
            <person name="Hooper S."/>
            <person name="Porat I."/>
            <person name="Ulrich L.E."/>
            <person name="Elkins J.G."/>
            <person name="Mavromatis K."/>
            <person name="Sun H."/>
            <person name="Land M."/>
            <person name="Lapidus A."/>
            <person name="Lucas S."/>
            <person name="Barry K."/>
            <person name="Huber H."/>
            <person name="Zhulin I.B."/>
            <person name="Whitman W.B."/>
            <person name="Mukhopadhyay B."/>
            <person name="Woese C."/>
            <person name="Bristow J."/>
            <person name="Kyrpides N."/>
        </authorList>
    </citation>
    <scope>NUCLEOTIDE SEQUENCE [LARGE SCALE GENOMIC DNA]</scope>
    <source>
        <strain evidence="7">ATCC 43588 / DSM 3639 / JCM 9404 / F1</strain>
    </source>
</reference>
<gene>
    <name evidence="6" type="ordered locus">Smar_1060</name>
</gene>
<dbReference type="InterPro" id="IPR018086">
    <property type="entry name" value="NADH_UbQ_OxRdtase_su1_CS"/>
</dbReference>
<dbReference type="KEGG" id="smr:Smar_1060"/>
<evidence type="ECO:0000256" key="5">
    <source>
        <dbReference type="SAM" id="Phobius"/>
    </source>
</evidence>
<dbReference type="Proteomes" id="UP000000254">
    <property type="component" value="Chromosome"/>
</dbReference>
<dbReference type="PANTHER" id="PTHR43359:SF1">
    <property type="entry name" value="FORMATE HYDROGENLYASE SUBUNIT 4-RELATED"/>
    <property type="match status" value="1"/>
</dbReference>
<dbReference type="InterPro" id="IPR001694">
    <property type="entry name" value="NADH_UbQ_OxRdtase_su1/FPO"/>
</dbReference>
<dbReference type="InterPro" id="IPR052561">
    <property type="entry name" value="ComplexI_Subunit1"/>
</dbReference>
<dbReference type="PROSITE" id="PS00668">
    <property type="entry name" value="COMPLEX1_ND1_2"/>
    <property type="match status" value="1"/>
</dbReference>
<dbReference type="HOGENOM" id="CLU_015134_0_2_2"/>
<organism evidence="6 7">
    <name type="scientific">Staphylothermus marinus (strain ATCC 43588 / DSM 3639 / JCM 9404 / F1)</name>
    <dbReference type="NCBI Taxonomy" id="399550"/>
    <lineage>
        <taxon>Archaea</taxon>
        <taxon>Thermoproteota</taxon>
        <taxon>Thermoprotei</taxon>
        <taxon>Desulfurococcales</taxon>
        <taxon>Desulfurococcaceae</taxon>
        <taxon>Staphylothermus</taxon>
    </lineage>
</organism>
<evidence type="ECO:0000256" key="4">
    <source>
        <dbReference type="ARBA" id="ARBA00023136"/>
    </source>
</evidence>
<feature type="transmembrane region" description="Helical" evidence="5">
    <location>
        <begin position="5"/>
        <end position="22"/>
    </location>
</feature>
<keyword evidence="4 5" id="KW-0472">Membrane</keyword>
<feature type="transmembrane region" description="Helical" evidence="5">
    <location>
        <begin position="200"/>
        <end position="218"/>
    </location>
</feature>
<accession>A3DNE8</accession>
<evidence type="ECO:0000256" key="3">
    <source>
        <dbReference type="ARBA" id="ARBA00022989"/>
    </source>
</evidence>
<feature type="transmembrane region" description="Helical" evidence="5">
    <location>
        <begin position="138"/>
        <end position="156"/>
    </location>
</feature>
<evidence type="ECO:0000256" key="2">
    <source>
        <dbReference type="ARBA" id="ARBA00022692"/>
    </source>
</evidence>
<reference evidence="6 7" key="2">
    <citation type="journal article" date="2009" name="Stand. Genomic Sci.">
        <title>Complete genome sequence of Staphylothermus marinus Stetter and Fiala 1986 type strain F1.</title>
        <authorList>
            <person name="Anderson I.J."/>
            <person name="Sun H."/>
            <person name="Lapidus A."/>
            <person name="Copeland A."/>
            <person name="Glavina Del Rio T."/>
            <person name="Tice H."/>
            <person name="Dalin E."/>
            <person name="Lucas S."/>
            <person name="Barry K."/>
            <person name="Land M."/>
            <person name="Richardson P."/>
            <person name="Huber H."/>
            <person name="Kyrpides N.C."/>
        </authorList>
    </citation>
    <scope>NUCLEOTIDE SEQUENCE [LARGE SCALE GENOMIC DNA]</scope>
    <source>
        <strain evidence="7">ATCC 43588 / DSM 3639 / JCM 9404 / F1</strain>
    </source>
</reference>
<dbReference type="Pfam" id="PF00146">
    <property type="entry name" value="NADHdh"/>
    <property type="match status" value="1"/>
</dbReference>
<dbReference type="EMBL" id="CP000575">
    <property type="protein sequence ID" value="ABN70158.1"/>
    <property type="molecule type" value="Genomic_DNA"/>
</dbReference>
<name>A3DNE8_STAMF</name>
<feature type="transmembrane region" description="Helical" evidence="5">
    <location>
        <begin position="168"/>
        <end position="185"/>
    </location>
</feature>
<feature type="transmembrane region" description="Helical" evidence="5">
    <location>
        <begin position="283"/>
        <end position="300"/>
    </location>
</feature>
<dbReference type="PANTHER" id="PTHR43359">
    <property type="entry name" value="FORMATE HYDROGENLYASE SUBUNIT 4"/>
    <property type="match status" value="1"/>
</dbReference>
<comment type="subcellular location">
    <subcellularLocation>
        <location evidence="1">Membrane</location>
        <topology evidence="1">Multi-pass membrane protein</topology>
    </subcellularLocation>
</comment>